<dbReference type="AlphaFoldDB" id="A0A8J8GNX9"/>
<dbReference type="Pfam" id="PF23921">
    <property type="entry name" value="DUF7260"/>
    <property type="match status" value="1"/>
</dbReference>
<feature type="region of interest" description="Disordered" evidence="1">
    <location>
        <begin position="201"/>
        <end position="226"/>
    </location>
</feature>
<gene>
    <name evidence="3" type="ORF">HT576_21570</name>
</gene>
<accession>A0A8J8GNX9</accession>
<evidence type="ECO:0000259" key="2">
    <source>
        <dbReference type="Pfam" id="PF23921"/>
    </source>
</evidence>
<feature type="compositionally biased region" description="Acidic residues" evidence="1">
    <location>
        <begin position="202"/>
        <end position="223"/>
    </location>
</feature>
<evidence type="ECO:0000313" key="3">
    <source>
        <dbReference type="EMBL" id="NUB93574.1"/>
    </source>
</evidence>
<protein>
    <recommendedName>
        <fullName evidence="2">DUF7260 domain-containing protein</fullName>
    </recommendedName>
</protein>
<comment type="caution">
    <text evidence="3">The sequence shown here is derived from an EMBL/GenBank/DDBJ whole genome shotgun (WGS) entry which is preliminary data.</text>
</comment>
<organism evidence="3 4">
    <name type="scientific">Haloterrigena gelatinilytica</name>
    <dbReference type="NCBI Taxonomy" id="2741724"/>
    <lineage>
        <taxon>Archaea</taxon>
        <taxon>Methanobacteriati</taxon>
        <taxon>Methanobacteriota</taxon>
        <taxon>Stenosarchaea group</taxon>
        <taxon>Halobacteria</taxon>
        <taxon>Halobacteriales</taxon>
        <taxon>Natrialbaceae</taxon>
        <taxon>Haloterrigena</taxon>
    </lineage>
</organism>
<name>A0A8J8GNX9_9EURY</name>
<dbReference type="InterPro" id="IPR055684">
    <property type="entry name" value="DUF7260"/>
</dbReference>
<dbReference type="OrthoDB" id="206489at2157"/>
<dbReference type="Proteomes" id="UP000728647">
    <property type="component" value="Unassembled WGS sequence"/>
</dbReference>
<evidence type="ECO:0000313" key="4">
    <source>
        <dbReference type="Proteomes" id="UP000728647"/>
    </source>
</evidence>
<sequence>MRTVGPAIRGVAVLGVLAVAVLAVTNSGPAFGRPTGGGHGTALVAGSLAFGGYVPAATKAVEREREQLQRECEAFDRFASAVKSITVQTDSRDGVSTVLVGNATATGSNLQDVRDAYRSTVMDVDHYESEYGEELHENMTLELTENVASAVADGYQFTQPLKQAVIQQSRLATSRRESLLDAVDTERDALERGRDRLREIDETVADDSVGPEDDSTESVESESDSPLSAYSLTELFEYERRLQRCLSRYERLHRDRQHEIHSNDAYRSKTGYPFLQLYLYESLEADFPLLAAVTERCERLRARRETVRRAITYR</sequence>
<evidence type="ECO:0000256" key="1">
    <source>
        <dbReference type="SAM" id="MobiDB-lite"/>
    </source>
</evidence>
<reference evidence="3" key="1">
    <citation type="submission" date="2020-06" db="EMBL/GenBank/DDBJ databases">
        <title>Haloterrigena sp. nov., an extremely halophilic archaeon isolated from a saline sediment.</title>
        <authorList>
            <person name="Liu B.-B."/>
        </authorList>
    </citation>
    <scope>NUCLEOTIDE SEQUENCE</scope>
    <source>
        <strain evidence="3">SYSU A121-1</strain>
    </source>
</reference>
<feature type="domain" description="DUF7260" evidence="2">
    <location>
        <begin position="53"/>
        <end position="304"/>
    </location>
</feature>
<proteinExistence type="predicted"/>
<dbReference type="EMBL" id="JABURA010000002">
    <property type="protein sequence ID" value="NUB93574.1"/>
    <property type="molecule type" value="Genomic_DNA"/>
</dbReference>